<dbReference type="Pfam" id="PF00589">
    <property type="entry name" value="Phage_integrase"/>
    <property type="match status" value="1"/>
</dbReference>
<dbReference type="EMBL" id="CABL01000019">
    <property type="protein sequence ID" value="CBH76315.1"/>
    <property type="molecule type" value="Genomic_DNA"/>
</dbReference>
<dbReference type="InterPro" id="IPR011010">
    <property type="entry name" value="DNA_brk_join_enz"/>
</dbReference>
<dbReference type="InterPro" id="IPR002104">
    <property type="entry name" value="Integrase_catalytic"/>
</dbReference>
<sequence length="379" mass="41175">MSIYKLPSGNWRVVIDVDRETNGSRGRRSLGAFKTRKDAARAEREALTARDRGIDLAPMTVTIRELADRYLSDREALGRGEKTIEEYRRIIALYIVPHLGEKIVAKLRPAHVSEWIANLSRSGGRDSRALAPKTVRHAFALLNGTMRWAVRMQLAGRNVCEAVTPPTASPSEAKALTSDEVRRLLAVAREGRWSSFATLALTLGARRGELCGLSWSDVDLDAGTVTIRRSLSQTKGRVVLKGTKSGKSRTLPLSRHAIDALRRQRAAQAADRLKAGGLYGDDGAVFADELGQRVTPKSATNAFARMAEKAKISTTRLHDLRHTAATTLLVNGVDVRTTAGVLGHSTPNVTLSTYAHLVANAQRSAVDSLGDSIEKLSNG</sequence>
<dbReference type="PANTHER" id="PTHR30349:SF91">
    <property type="entry name" value="INTA PROTEIN"/>
    <property type="match status" value="1"/>
</dbReference>
<dbReference type="GO" id="GO:0006310">
    <property type="term" value="P:DNA recombination"/>
    <property type="evidence" value="ECO:0007669"/>
    <property type="project" value="UniProtKB-KW"/>
</dbReference>
<dbReference type="GO" id="GO:0015074">
    <property type="term" value="P:DNA integration"/>
    <property type="evidence" value="ECO:0007669"/>
    <property type="project" value="UniProtKB-KW"/>
</dbReference>
<dbReference type="InterPro" id="IPR004107">
    <property type="entry name" value="Integrase_SAM-like_N"/>
</dbReference>
<feature type="domain" description="Tyr recombinase" evidence="4">
    <location>
        <begin position="171"/>
        <end position="367"/>
    </location>
</feature>
<organism evidence="6">
    <name type="scientific">mine drainage metagenome</name>
    <dbReference type="NCBI Taxonomy" id="410659"/>
    <lineage>
        <taxon>unclassified sequences</taxon>
        <taxon>metagenomes</taxon>
        <taxon>ecological metagenomes</taxon>
    </lineage>
</organism>
<evidence type="ECO:0000259" key="4">
    <source>
        <dbReference type="PROSITE" id="PS51898"/>
    </source>
</evidence>
<dbReference type="SUPFAM" id="SSF56349">
    <property type="entry name" value="DNA breaking-rejoining enzymes"/>
    <property type="match status" value="1"/>
</dbReference>
<dbReference type="Gene3D" id="1.10.443.10">
    <property type="entry name" value="Intergrase catalytic core"/>
    <property type="match status" value="1"/>
</dbReference>
<dbReference type="InterPro" id="IPR013762">
    <property type="entry name" value="Integrase-like_cat_sf"/>
</dbReference>
<accession>E6PIM5</accession>
<name>E6PIM5_9ZZZZ</name>
<comment type="caution">
    <text evidence="6">The sequence shown here is derived from an EMBL/GenBank/DDBJ whole genome shotgun (WGS) entry which is preliminary data.</text>
</comment>
<evidence type="ECO:0000256" key="3">
    <source>
        <dbReference type="ARBA" id="ARBA00023172"/>
    </source>
</evidence>
<dbReference type="GO" id="GO:0003677">
    <property type="term" value="F:DNA binding"/>
    <property type="evidence" value="ECO:0007669"/>
    <property type="project" value="UniProtKB-KW"/>
</dbReference>
<evidence type="ECO:0000256" key="1">
    <source>
        <dbReference type="ARBA" id="ARBA00022908"/>
    </source>
</evidence>
<dbReference type="PROSITE" id="PS51898">
    <property type="entry name" value="TYR_RECOMBINASE"/>
    <property type="match status" value="1"/>
</dbReference>
<keyword evidence="2" id="KW-0238">DNA-binding</keyword>
<dbReference type="Gene3D" id="1.10.150.130">
    <property type="match status" value="1"/>
</dbReference>
<proteinExistence type="predicted"/>
<evidence type="ECO:0000256" key="2">
    <source>
        <dbReference type="ARBA" id="ARBA00023125"/>
    </source>
</evidence>
<keyword evidence="1" id="KW-0229">DNA integration</keyword>
<dbReference type="PROSITE" id="PS51900">
    <property type="entry name" value="CB"/>
    <property type="match status" value="1"/>
</dbReference>
<protein>
    <submittedName>
        <fullName evidence="6">Uncharacterized protein</fullName>
    </submittedName>
</protein>
<dbReference type="InterPro" id="IPR044068">
    <property type="entry name" value="CB"/>
</dbReference>
<evidence type="ECO:0000259" key="5">
    <source>
        <dbReference type="PROSITE" id="PS51900"/>
    </source>
</evidence>
<dbReference type="AlphaFoldDB" id="E6PIM5"/>
<reference evidence="6" key="1">
    <citation type="submission" date="2009-10" db="EMBL/GenBank/DDBJ databases">
        <title>Diversity of trophic interactions inside an arsenic-rich microbial ecosystem.</title>
        <authorList>
            <person name="Bertin P.N."/>
            <person name="Heinrich-Salmeron A."/>
            <person name="Pelletier E."/>
            <person name="Goulhen-Chollet F."/>
            <person name="Arsene-Ploetze F."/>
            <person name="Gallien S."/>
            <person name="Calteau A."/>
            <person name="Vallenet D."/>
            <person name="Casiot C."/>
            <person name="Chane-Woon-Ming B."/>
            <person name="Giloteaux L."/>
            <person name="Barakat M."/>
            <person name="Bonnefoy V."/>
            <person name="Bruneel O."/>
            <person name="Chandler M."/>
            <person name="Cleiss J."/>
            <person name="Duran R."/>
            <person name="Elbaz-Poulichet F."/>
            <person name="Fonknechten N."/>
            <person name="Lauga B."/>
            <person name="Mornico D."/>
            <person name="Ortet P."/>
            <person name="Schaeffer C."/>
            <person name="Siguier P."/>
            <person name="Alexander Thil Smith A."/>
            <person name="Van Dorsselaer A."/>
            <person name="Weissenbach J."/>
            <person name="Medigue C."/>
            <person name="Le Paslier D."/>
        </authorList>
    </citation>
    <scope>NUCLEOTIDE SEQUENCE</scope>
</reference>
<dbReference type="InterPro" id="IPR050090">
    <property type="entry name" value="Tyrosine_recombinase_XerCD"/>
</dbReference>
<keyword evidence="3" id="KW-0233">DNA recombination</keyword>
<dbReference type="CDD" id="cd01189">
    <property type="entry name" value="INT_ICEBs1_C_like"/>
    <property type="match status" value="1"/>
</dbReference>
<dbReference type="PANTHER" id="PTHR30349">
    <property type="entry name" value="PHAGE INTEGRASE-RELATED"/>
    <property type="match status" value="1"/>
</dbReference>
<dbReference type="Pfam" id="PF14659">
    <property type="entry name" value="Phage_int_SAM_3"/>
    <property type="match status" value="1"/>
</dbReference>
<feature type="domain" description="Core-binding (CB)" evidence="5">
    <location>
        <begin position="61"/>
        <end position="150"/>
    </location>
</feature>
<dbReference type="InterPro" id="IPR010998">
    <property type="entry name" value="Integrase_recombinase_N"/>
</dbReference>
<gene>
    <name evidence="6" type="ORF">CARN1_0795</name>
</gene>
<evidence type="ECO:0000313" key="6">
    <source>
        <dbReference type="EMBL" id="CBH76315.1"/>
    </source>
</evidence>